<evidence type="ECO:0000313" key="3">
    <source>
        <dbReference type="Proteomes" id="UP000236910"/>
    </source>
</evidence>
<name>A0A2J6X6L6_9BACT</name>
<organism evidence="2 3">
    <name type="scientific">Caldisericum exile</name>
    <dbReference type="NCBI Taxonomy" id="693075"/>
    <lineage>
        <taxon>Bacteria</taxon>
        <taxon>Pseudomonadati</taxon>
        <taxon>Caldisericota/Cryosericota group</taxon>
        <taxon>Caldisericota</taxon>
        <taxon>Caldisericia</taxon>
        <taxon>Caldisericales</taxon>
        <taxon>Caldisericaceae</taxon>
        <taxon>Caldisericum</taxon>
    </lineage>
</organism>
<keyword evidence="1" id="KW-0472">Membrane</keyword>
<keyword evidence="1" id="KW-0812">Transmembrane</keyword>
<dbReference type="Proteomes" id="UP000236910">
    <property type="component" value="Unassembled WGS sequence"/>
</dbReference>
<comment type="caution">
    <text evidence="2">The sequence shown here is derived from an EMBL/GenBank/DDBJ whole genome shotgun (WGS) entry which is preliminary data.</text>
</comment>
<proteinExistence type="predicted"/>
<dbReference type="AlphaFoldDB" id="A0A2J6X6L6"/>
<reference evidence="2 3" key="1">
    <citation type="submission" date="2018-01" db="EMBL/GenBank/DDBJ databases">
        <title>Metagenomic assembled genomes from two thermal pools in the Uzon Caldera, Kamchatka, Russia.</title>
        <authorList>
            <person name="Wilkins L."/>
            <person name="Ettinger C."/>
        </authorList>
    </citation>
    <scope>NUCLEOTIDE SEQUENCE [LARGE SCALE GENOMIC DNA]</scope>
    <source>
        <strain evidence="2">ARK-10</strain>
    </source>
</reference>
<gene>
    <name evidence="2" type="ORF">C0175_03495</name>
</gene>
<protein>
    <submittedName>
        <fullName evidence="2">Uncharacterized protein</fullName>
    </submittedName>
</protein>
<dbReference type="PROSITE" id="PS51257">
    <property type="entry name" value="PROKAR_LIPOPROTEIN"/>
    <property type="match status" value="1"/>
</dbReference>
<evidence type="ECO:0000313" key="2">
    <source>
        <dbReference type="EMBL" id="PMP82499.1"/>
    </source>
</evidence>
<keyword evidence="1" id="KW-1133">Transmembrane helix</keyword>
<dbReference type="EMBL" id="PNIX01000205">
    <property type="protein sequence ID" value="PMP82499.1"/>
    <property type="molecule type" value="Genomic_DNA"/>
</dbReference>
<sequence length="99" mass="11344">MRTKSFKLINTLAFISLAAYIAMHFNYSTLFSCMALGTVAVNTLHNKSEYFDGIDFFSETLLLVLFTIFGAGFDINYRIRGLFDNFLNFTPLTNLKNYI</sequence>
<feature type="transmembrane region" description="Helical" evidence="1">
    <location>
        <begin position="56"/>
        <end position="77"/>
    </location>
</feature>
<evidence type="ECO:0000256" key="1">
    <source>
        <dbReference type="SAM" id="Phobius"/>
    </source>
</evidence>
<accession>A0A2J6X6L6</accession>